<proteinExistence type="predicted"/>
<evidence type="ECO:0000313" key="2">
    <source>
        <dbReference type="Proteomes" id="UP000002748"/>
    </source>
</evidence>
<dbReference type="VEuPathDB" id="FungiDB:A1Q1_00027"/>
<reference evidence="1 2" key="1">
    <citation type="journal article" date="2012" name="Eukaryot. Cell">
        <title>Draft genome sequence of CBS 2479, the standard type strain of Trichosporon asahii.</title>
        <authorList>
            <person name="Yang R.Y."/>
            <person name="Li H.T."/>
            <person name="Zhu H."/>
            <person name="Zhou G.P."/>
            <person name="Wang M."/>
            <person name="Wang L."/>
        </authorList>
    </citation>
    <scope>NUCLEOTIDE SEQUENCE [LARGE SCALE GENOMIC DNA]</scope>
    <source>
        <strain evidence="2">ATCC 90039 / CBS 2479 / JCM 2466 / KCTC 7840 / NCYC 2677 / UAMH 7654</strain>
    </source>
</reference>
<dbReference type="KEGG" id="tasa:A1Q1_00027"/>
<dbReference type="HOGENOM" id="CLU_855780_0_0_1"/>
<dbReference type="Proteomes" id="UP000002748">
    <property type="component" value="Unassembled WGS sequence"/>
</dbReference>
<comment type="caution">
    <text evidence="1">The sequence shown here is derived from an EMBL/GenBank/DDBJ whole genome shotgun (WGS) entry which is preliminary data.</text>
</comment>
<dbReference type="GeneID" id="25983541"/>
<protein>
    <submittedName>
        <fullName evidence="1">Uncharacterized protein</fullName>
    </submittedName>
</protein>
<accession>J8TYZ2</accession>
<evidence type="ECO:0000313" key="1">
    <source>
        <dbReference type="EMBL" id="EJT53020.1"/>
    </source>
</evidence>
<dbReference type="RefSeq" id="XP_014184343.1">
    <property type="nucleotide sequence ID" value="XM_014328868.1"/>
</dbReference>
<name>J8TYZ2_TRIAS</name>
<sequence length="325" mass="37554">MTTIDIAYFPHIFDAILESADLEALLALRLTCRDIYERISDEWSYVQWNVGEEHRKHLLKEPDVAYNKRGVEVPCNSPCLRLAQAVDLIDENYVPPQDDIPSFLRPEIVRCFGIWPSTVLARAKTLIFYEAWEVCQLNHTLSKPVHDRINMIYHLHFPPEDGYYSRYFDGLANCHHSTDVYILLTGVDPSPGCEVIETLFESMVCSLADEVKAKETRTNFYLVDVPSWFDGSYTSCLEDDLRRLDHTLTSHVIFETYLFSGWDTQGEDGCFYSTTQYLAEERAAACERLSQVRCITRSEMRQQVGDKAYDLTFAPRDLRALRAFI</sequence>
<dbReference type="AlphaFoldDB" id="J8TYZ2"/>
<organism evidence="1 2">
    <name type="scientific">Trichosporon asahii var. asahii (strain ATCC 90039 / CBS 2479 / JCM 2466 / KCTC 7840 / NBRC 103889/ NCYC 2677 / UAMH 7654)</name>
    <name type="common">Yeast</name>
    <dbReference type="NCBI Taxonomy" id="1186058"/>
    <lineage>
        <taxon>Eukaryota</taxon>
        <taxon>Fungi</taxon>
        <taxon>Dikarya</taxon>
        <taxon>Basidiomycota</taxon>
        <taxon>Agaricomycotina</taxon>
        <taxon>Tremellomycetes</taxon>
        <taxon>Trichosporonales</taxon>
        <taxon>Trichosporonaceae</taxon>
        <taxon>Trichosporon</taxon>
    </lineage>
</organism>
<gene>
    <name evidence="1" type="ORF">A1Q1_00027</name>
</gene>
<dbReference type="EMBL" id="ALBS01000009">
    <property type="protein sequence ID" value="EJT53020.1"/>
    <property type="molecule type" value="Genomic_DNA"/>
</dbReference>